<name>C9ZY87_TRYB9</name>
<gene>
    <name evidence="1" type="ORF">TbgDal_IX4620</name>
</gene>
<organism evidence="1 2">
    <name type="scientific">Trypanosoma brucei gambiense (strain MHOM/CI/86/DAL972)</name>
    <dbReference type="NCBI Taxonomy" id="679716"/>
    <lineage>
        <taxon>Eukaryota</taxon>
        <taxon>Discoba</taxon>
        <taxon>Euglenozoa</taxon>
        <taxon>Kinetoplastea</taxon>
        <taxon>Metakinetoplastina</taxon>
        <taxon>Trypanosomatida</taxon>
        <taxon>Trypanosomatidae</taxon>
        <taxon>Trypanosoma</taxon>
    </lineage>
</organism>
<dbReference type="KEGG" id="tbg:TbgDal_IX4620"/>
<dbReference type="GeneID" id="23860478"/>
<proteinExistence type="predicted"/>
<dbReference type="Proteomes" id="UP000002316">
    <property type="component" value="Chromosome 9"/>
</dbReference>
<dbReference type="EMBL" id="FN554972">
    <property type="protein sequence ID" value="CBH14386.1"/>
    <property type="molecule type" value="Genomic_DNA"/>
</dbReference>
<dbReference type="AlphaFoldDB" id="C9ZY87"/>
<evidence type="ECO:0000313" key="1">
    <source>
        <dbReference type="EMBL" id="CBH14386.1"/>
    </source>
</evidence>
<protein>
    <submittedName>
        <fullName evidence="1">Uncharacterized protein</fullName>
    </submittedName>
</protein>
<dbReference type="RefSeq" id="XP_011776652.1">
    <property type="nucleotide sequence ID" value="XM_011778350.1"/>
</dbReference>
<evidence type="ECO:0000313" key="2">
    <source>
        <dbReference type="Proteomes" id="UP000002316"/>
    </source>
</evidence>
<accession>C9ZY87</accession>
<sequence length="190" mass="21494">MFIVGLFFRGYITGLSCGQSNDSHSVFFSLLVFIPRFLSPFSVCCVASLWVSLLRGGSAWGRFWSPLPRGASRLEEVMNSTKFHCMWVWLNLYHAARESGNGGHVLVSDIEFGRSVLQMQLVWRNSLKHISYCLVSFERLTLIDHLVTLVALLIFKGLPCFVIQKGQSIYKDSNCYLKVQDLKHPLPGST</sequence>
<reference evidence="2" key="1">
    <citation type="journal article" date="2010" name="PLoS Negl. Trop. Dis.">
        <title>The genome sequence of Trypanosoma brucei gambiense, causative agent of chronic human african trypanosomiasis.</title>
        <authorList>
            <person name="Jackson A.P."/>
            <person name="Sanders M."/>
            <person name="Berry A."/>
            <person name="McQuillan J."/>
            <person name="Aslett M.A."/>
            <person name="Quail M.A."/>
            <person name="Chukualim B."/>
            <person name="Capewell P."/>
            <person name="MacLeod A."/>
            <person name="Melville S.E."/>
            <person name="Gibson W."/>
            <person name="Barry J.D."/>
            <person name="Berriman M."/>
            <person name="Hertz-Fowler C."/>
        </authorList>
    </citation>
    <scope>NUCLEOTIDE SEQUENCE [LARGE SCALE GENOMIC DNA]</scope>
    <source>
        <strain evidence="2">MHOM/CI/86/DAL972</strain>
    </source>
</reference>